<dbReference type="OrthoDB" id="2436709at2"/>
<sequence>MKKLFLLFVLFSLIACSSQVDNRSNSEITIKPYELSEQEQELVNNTTMEPIEYFVLDGDLQEDEDLLLELVVVEKGIEKGLMSSSKFIDKSFDHELFSFSFRQIDELNRIEFQLGIINGLGTSATAIEENFSMFSWGKVIQEKTQLTKDQPVNVAYMSATNKGEISRSVVDALISSPEDLKNYEFVAAYRITLVDKK</sequence>
<keyword evidence="3" id="KW-1185">Reference proteome</keyword>
<feature type="chain" id="PRO_5038457968" evidence="1">
    <location>
        <begin position="18"/>
        <end position="197"/>
    </location>
</feature>
<dbReference type="PROSITE" id="PS51257">
    <property type="entry name" value="PROKAR_LIPOPROTEIN"/>
    <property type="match status" value="1"/>
</dbReference>
<protein>
    <submittedName>
        <fullName evidence="2">Uncharacterized protein</fullName>
    </submittedName>
</protein>
<keyword evidence="1" id="KW-0732">Signal</keyword>
<dbReference type="Proteomes" id="UP000095209">
    <property type="component" value="Unassembled WGS sequence"/>
</dbReference>
<comment type="caution">
    <text evidence="2">The sequence shown here is derived from an EMBL/GenBank/DDBJ whole genome shotgun (WGS) entry which is preliminary data.</text>
</comment>
<organism evidence="2 3">
    <name type="scientific">Bacillus solimangrovi</name>
    <dbReference type="NCBI Taxonomy" id="1305675"/>
    <lineage>
        <taxon>Bacteria</taxon>
        <taxon>Bacillati</taxon>
        <taxon>Bacillota</taxon>
        <taxon>Bacilli</taxon>
        <taxon>Bacillales</taxon>
        <taxon>Bacillaceae</taxon>
        <taxon>Bacillus</taxon>
    </lineage>
</organism>
<dbReference type="AlphaFoldDB" id="A0A1E5LH04"/>
<reference evidence="2 3" key="1">
    <citation type="submission" date="2016-08" db="EMBL/GenBank/DDBJ databases">
        <title>Genome of Bacillus solimangrovi GH2-4.</title>
        <authorList>
            <person name="Lim S."/>
            <person name="Kim B.-C."/>
        </authorList>
    </citation>
    <scope>NUCLEOTIDE SEQUENCE [LARGE SCALE GENOMIC DNA]</scope>
    <source>
        <strain evidence="2 3">GH2-4</strain>
    </source>
</reference>
<accession>A0A1E5LH04</accession>
<proteinExistence type="predicted"/>
<evidence type="ECO:0000256" key="1">
    <source>
        <dbReference type="SAM" id="SignalP"/>
    </source>
</evidence>
<name>A0A1E5LH04_9BACI</name>
<dbReference type="EMBL" id="MJEH01000012">
    <property type="protein sequence ID" value="OEH93357.1"/>
    <property type="molecule type" value="Genomic_DNA"/>
</dbReference>
<gene>
    <name evidence="2" type="ORF">BFG57_11935</name>
</gene>
<feature type="signal peptide" evidence="1">
    <location>
        <begin position="1"/>
        <end position="17"/>
    </location>
</feature>
<evidence type="ECO:0000313" key="2">
    <source>
        <dbReference type="EMBL" id="OEH93357.1"/>
    </source>
</evidence>
<evidence type="ECO:0000313" key="3">
    <source>
        <dbReference type="Proteomes" id="UP000095209"/>
    </source>
</evidence>
<dbReference type="RefSeq" id="WP_069716570.1">
    <property type="nucleotide sequence ID" value="NZ_MJEH01000012.1"/>
</dbReference>